<feature type="region of interest" description="Disordered" evidence="6">
    <location>
        <begin position="1"/>
        <end position="153"/>
    </location>
</feature>
<evidence type="ECO:0000256" key="2">
    <source>
        <dbReference type="ARBA" id="ARBA00022771"/>
    </source>
</evidence>
<keyword evidence="10" id="KW-1185">Reference proteome</keyword>
<evidence type="ECO:0000313" key="9">
    <source>
        <dbReference type="EMBL" id="KAB5516674.1"/>
    </source>
</evidence>
<feature type="compositionally biased region" description="Polar residues" evidence="6">
    <location>
        <begin position="93"/>
        <end position="102"/>
    </location>
</feature>
<dbReference type="InterPro" id="IPR013010">
    <property type="entry name" value="Znf_SIAH"/>
</dbReference>
<feature type="compositionally biased region" description="Acidic residues" evidence="6">
    <location>
        <begin position="131"/>
        <end position="153"/>
    </location>
</feature>
<protein>
    <submittedName>
        <fullName evidence="9">Uncharacterized protein</fullName>
    </submittedName>
</protein>
<dbReference type="PANTHER" id="PTHR46632">
    <property type="entry name" value="E3 UBIQUITIN-PROTEIN LIGASE SINA-LIKE 4"/>
    <property type="match status" value="1"/>
</dbReference>
<dbReference type="EMBL" id="VDCV01000017">
    <property type="protein sequence ID" value="KAB5516674.1"/>
    <property type="molecule type" value="Genomic_DNA"/>
</dbReference>
<feature type="compositionally biased region" description="Basic and acidic residues" evidence="6">
    <location>
        <begin position="79"/>
        <end position="92"/>
    </location>
</feature>
<feature type="compositionally biased region" description="Basic and acidic residues" evidence="6">
    <location>
        <begin position="55"/>
        <end position="69"/>
    </location>
</feature>
<feature type="compositionally biased region" description="Acidic residues" evidence="6">
    <location>
        <begin position="1"/>
        <end position="10"/>
    </location>
</feature>
<keyword evidence="1" id="KW-0479">Metal-binding</keyword>
<keyword evidence="3" id="KW-0862">Zinc</keyword>
<reference evidence="10" key="1">
    <citation type="journal article" date="2019" name="Gigascience">
        <title>De novo genome assembly of the endangered Acer yangbiense, a plant species with extremely small populations endemic to Yunnan Province, China.</title>
        <authorList>
            <person name="Yang J."/>
            <person name="Wariss H.M."/>
            <person name="Tao L."/>
            <person name="Zhang R."/>
            <person name="Yun Q."/>
            <person name="Hollingsworth P."/>
            <person name="Dao Z."/>
            <person name="Luo G."/>
            <person name="Guo H."/>
            <person name="Ma Y."/>
            <person name="Sun W."/>
        </authorList>
    </citation>
    <scope>NUCLEOTIDE SEQUENCE [LARGE SCALE GENOMIC DNA]</scope>
    <source>
        <strain evidence="10">cv. br00</strain>
    </source>
</reference>
<dbReference type="Proteomes" id="UP000326939">
    <property type="component" value="Chromosome 17"/>
</dbReference>
<dbReference type="GO" id="GO:0016567">
    <property type="term" value="P:protein ubiquitination"/>
    <property type="evidence" value="ECO:0007669"/>
    <property type="project" value="UniProtKB-UniPathway"/>
</dbReference>
<dbReference type="AlphaFoldDB" id="A0A5N5JFC1"/>
<dbReference type="Gene3D" id="3.30.40.10">
    <property type="entry name" value="Zinc/RING finger domain, C3HC4 (zinc finger)"/>
    <property type="match status" value="1"/>
</dbReference>
<name>A0A5N5JFC1_9ROSI</name>
<sequence length="451" mass="50758">MANFPEENEDGPSKPSLKRQRVSSTSGGFSAATPSQETQQHLENENQEATQQHQETQEHLENENREITRQHQPNENQETQEHLENENRETTRQHQPNENQETQQHESNENQETQLLEANENEETQQHQENENQESSEEEDEYLSDGGAENEQEDDVLDKLSGFLADGAMSMTLMDLDILDCAICLSPLTIPVFQIVSLFLSFSLLGGYGGIQCDNGHTACSSCCSKLANKCPACSFPIGDNRCRAIEKVLESVRIPCKNMRYGCGETFTYSKKLDHDKSCIYAPCSCPVQGCDFINSSKKLDSHLRCRHVGEVIRFYYGGAFPLPLTAGQNFEVLQETDDGAIFILHHLEETFGNVVTISCLGPPSSAGEYFYELSTDEYFYDLSKNSQGKSFKFQSYMQSIQSRVDHPISAGFVLPPGQFFGTSKMIYLDLIIWRKSDCPLNIQGRTNAD</sequence>
<accession>A0A5N5JFC1</accession>
<proteinExistence type="predicted"/>
<evidence type="ECO:0000313" key="10">
    <source>
        <dbReference type="Proteomes" id="UP000326939"/>
    </source>
</evidence>
<evidence type="ECO:0000256" key="6">
    <source>
        <dbReference type="SAM" id="MobiDB-lite"/>
    </source>
</evidence>
<feature type="compositionally biased region" description="Polar residues" evidence="6">
    <location>
        <begin position="22"/>
        <end position="41"/>
    </location>
</feature>
<dbReference type="InterPro" id="IPR007527">
    <property type="entry name" value="Znf_SWIM"/>
</dbReference>
<evidence type="ECO:0000256" key="5">
    <source>
        <dbReference type="PROSITE-ProRule" id="PRU00455"/>
    </source>
</evidence>
<evidence type="ECO:0000259" key="7">
    <source>
        <dbReference type="PROSITE" id="PS50966"/>
    </source>
</evidence>
<keyword evidence="2 5" id="KW-0863">Zinc-finger</keyword>
<dbReference type="PANTHER" id="PTHR46632:SF16">
    <property type="entry name" value="E3 UBIQUITIN-PROTEIN LIGASE SINA-LIKE 10"/>
    <property type="match status" value="1"/>
</dbReference>
<gene>
    <name evidence="9" type="ORF">DKX38_027322</name>
</gene>
<feature type="domain" description="SWIM-type" evidence="7">
    <location>
        <begin position="270"/>
        <end position="318"/>
    </location>
</feature>
<dbReference type="CDD" id="cd16571">
    <property type="entry name" value="RING-HC_SIAHs"/>
    <property type="match status" value="1"/>
</dbReference>
<evidence type="ECO:0000259" key="8">
    <source>
        <dbReference type="PROSITE" id="PS51081"/>
    </source>
</evidence>
<dbReference type="PROSITE" id="PS51081">
    <property type="entry name" value="ZF_SIAH"/>
    <property type="match status" value="1"/>
</dbReference>
<organism evidence="9 10">
    <name type="scientific">Salix brachista</name>
    <dbReference type="NCBI Taxonomy" id="2182728"/>
    <lineage>
        <taxon>Eukaryota</taxon>
        <taxon>Viridiplantae</taxon>
        <taxon>Streptophyta</taxon>
        <taxon>Embryophyta</taxon>
        <taxon>Tracheophyta</taxon>
        <taxon>Spermatophyta</taxon>
        <taxon>Magnoliopsida</taxon>
        <taxon>eudicotyledons</taxon>
        <taxon>Gunneridae</taxon>
        <taxon>Pentapetalae</taxon>
        <taxon>rosids</taxon>
        <taxon>fabids</taxon>
        <taxon>Malpighiales</taxon>
        <taxon>Salicaceae</taxon>
        <taxon>Saliceae</taxon>
        <taxon>Salix</taxon>
    </lineage>
</organism>
<dbReference type="UniPathway" id="UPA00143"/>
<dbReference type="Pfam" id="PF21361">
    <property type="entry name" value="Sina_ZnF"/>
    <property type="match status" value="1"/>
</dbReference>
<evidence type="ECO:0000256" key="4">
    <source>
        <dbReference type="ARBA" id="ARBA00024004"/>
    </source>
</evidence>
<dbReference type="PROSITE" id="PS50966">
    <property type="entry name" value="ZF_SWIM"/>
    <property type="match status" value="1"/>
</dbReference>
<feature type="domain" description="SIAH-type" evidence="8">
    <location>
        <begin position="252"/>
        <end position="310"/>
    </location>
</feature>
<comment type="function">
    <text evidence="4">E3 ubiquitin-protein ligase that mediates ubiquitination and subsequent proteasomal degradation of target proteins. E3 ubiquitin ligases accept ubiquitin from an E2 ubiquitin-conjugating enzyme in the form of a thioester and then directly transfers the ubiquitin to targeted substrates. It probably triggers the ubiquitin-mediated degradation of different substrates.</text>
</comment>
<evidence type="ECO:0000256" key="3">
    <source>
        <dbReference type="ARBA" id="ARBA00022833"/>
    </source>
</evidence>
<dbReference type="SUPFAM" id="SSF49599">
    <property type="entry name" value="TRAF domain-like"/>
    <property type="match status" value="1"/>
</dbReference>
<dbReference type="GO" id="GO:0008270">
    <property type="term" value="F:zinc ion binding"/>
    <property type="evidence" value="ECO:0007669"/>
    <property type="project" value="UniProtKB-KW"/>
</dbReference>
<comment type="caution">
    <text evidence="9">The sequence shown here is derived from an EMBL/GenBank/DDBJ whole genome shotgun (WGS) entry which is preliminary data.</text>
</comment>
<dbReference type="InterPro" id="IPR013083">
    <property type="entry name" value="Znf_RING/FYVE/PHD"/>
</dbReference>
<dbReference type="InterPro" id="IPR044286">
    <property type="entry name" value="SINL_plant"/>
</dbReference>
<evidence type="ECO:0000256" key="1">
    <source>
        <dbReference type="ARBA" id="ARBA00022723"/>
    </source>
</evidence>